<comment type="subcellular location">
    <subcellularLocation>
        <location evidence="1">Cell membrane</location>
        <topology evidence="1">Multi-pass membrane protein</topology>
    </subcellularLocation>
</comment>
<feature type="transmembrane region" description="Helical" evidence="6">
    <location>
        <begin position="111"/>
        <end position="134"/>
    </location>
</feature>
<reference evidence="9" key="1">
    <citation type="journal article" date="2014" name="Front. Microbiol.">
        <title>High frequency of phylogenetically diverse reductive dehalogenase-homologous genes in deep subseafloor sedimentary metagenomes.</title>
        <authorList>
            <person name="Kawai M."/>
            <person name="Futagami T."/>
            <person name="Toyoda A."/>
            <person name="Takaki Y."/>
            <person name="Nishi S."/>
            <person name="Hori S."/>
            <person name="Arai W."/>
            <person name="Tsubouchi T."/>
            <person name="Morono Y."/>
            <person name="Uchiyama I."/>
            <person name="Ito T."/>
            <person name="Fujiyama A."/>
            <person name="Inagaki F."/>
            <person name="Takami H."/>
        </authorList>
    </citation>
    <scope>NUCLEOTIDE SEQUENCE</scope>
    <source>
        <strain evidence="9">Expedition CK06-06</strain>
    </source>
</reference>
<gene>
    <name evidence="9" type="ORF">S01H1_47602</name>
</gene>
<dbReference type="Pfam" id="PF06271">
    <property type="entry name" value="RDD"/>
    <property type="match status" value="1"/>
</dbReference>
<feature type="transmembrane region" description="Helical" evidence="6">
    <location>
        <begin position="51"/>
        <end position="71"/>
    </location>
</feature>
<dbReference type="Pfam" id="PF09851">
    <property type="entry name" value="SHOCT"/>
    <property type="match status" value="1"/>
</dbReference>
<evidence type="ECO:0000256" key="4">
    <source>
        <dbReference type="ARBA" id="ARBA00022989"/>
    </source>
</evidence>
<evidence type="ECO:0008006" key="10">
    <source>
        <dbReference type="Google" id="ProtNLM"/>
    </source>
</evidence>
<keyword evidence="4 6" id="KW-1133">Transmembrane helix</keyword>
<name>X0WHU0_9ZZZZ</name>
<keyword evidence="3 6" id="KW-0812">Transmembrane</keyword>
<evidence type="ECO:0000256" key="6">
    <source>
        <dbReference type="SAM" id="Phobius"/>
    </source>
</evidence>
<dbReference type="AlphaFoldDB" id="X0WHU0"/>
<feature type="domain" description="SHOCT" evidence="8">
    <location>
        <begin position="182"/>
        <end position="208"/>
    </location>
</feature>
<dbReference type="InterPro" id="IPR018649">
    <property type="entry name" value="SHOCT"/>
</dbReference>
<evidence type="ECO:0000256" key="2">
    <source>
        <dbReference type="ARBA" id="ARBA00022475"/>
    </source>
</evidence>
<dbReference type="EMBL" id="BARS01030519">
    <property type="protein sequence ID" value="GAG22777.1"/>
    <property type="molecule type" value="Genomic_DNA"/>
</dbReference>
<evidence type="ECO:0000313" key="9">
    <source>
        <dbReference type="EMBL" id="GAG22777.1"/>
    </source>
</evidence>
<sequence>MTAASAGITCPHCNARTQQALFCQVCGLFMADRTGTLQRVTYNRRFFGDSLLEGVLVLVTLVVGWLIWLAFTAQTSQTPAKRILGVYVLDAATGVPVSAGKMWMREVLVKWLLVTLINAVIGVAGLIDALWVFFDKDRQALHDKVASTVVVYAPAGLPEEFAAASPQPIARQVTPPMKDVAEQLRELARLHEQGILTDEEYEQKRSELAGKL</sequence>
<evidence type="ECO:0000256" key="3">
    <source>
        <dbReference type="ARBA" id="ARBA00022692"/>
    </source>
</evidence>
<dbReference type="InterPro" id="IPR010432">
    <property type="entry name" value="RDD"/>
</dbReference>
<dbReference type="GO" id="GO:0005886">
    <property type="term" value="C:plasma membrane"/>
    <property type="evidence" value="ECO:0007669"/>
    <property type="project" value="UniProtKB-SubCell"/>
</dbReference>
<proteinExistence type="predicted"/>
<feature type="domain" description="RDD" evidence="7">
    <location>
        <begin position="47"/>
        <end position="146"/>
    </location>
</feature>
<keyword evidence="2" id="KW-1003">Cell membrane</keyword>
<protein>
    <recommendedName>
        <fullName evidence="10">RDD domain-containing protein</fullName>
    </recommendedName>
</protein>
<evidence type="ECO:0000256" key="1">
    <source>
        <dbReference type="ARBA" id="ARBA00004651"/>
    </source>
</evidence>
<comment type="caution">
    <text evidence="9">The sequence shown here is derived from an EMBL/GenBank/DDBJ whole genome shotgun (WGS) entry which is preliminary data.</text>
</comment>
<keyword evidence="5 6" id="KW-0472">Membrane</keyword>
<dbReference type="InterPro" id="IPR051791">
    <property type="entry name" value="Pra-immunoreactive"/>
</dbReference>
<evidence type="ECO:0000259" key="7">
    <source>
        <dbReference type="Pfam" id="PF06271"/>
    </source>
</evidence>
<evidence type="ECO:0000259" key="8">
    <source>
        <dbReference type="Pfam" id="PF09851"/>
    </source>
</evidence>
<accession>X0WHU0</accession>
<organism evidence="9">
    <name type="scientific">marine sediment metagenome</name>
    <dbReference type="NCBI Taxonomy" id="412755"/>
    <lineage>
        <taxon>unclassified sequences</taxon>
        <taxon>metagenomes</taxon>
        <taxon>ecological metagenomes</taxon>
    </lineage>
</organism>
<evidence type="ECO:0000256" key="5">
    <source>
        <dbReference type="ARBA" id="ARBA00023136"/>
    </source>
</evidence>
<dbReference type="PANTHER" id="PTHR36115">
    <property type="entry name" value="PROLINE-RICH ANTIGEN HOMOLOG-RELATED"/>
    <property type="match status" value="1"/>
</dbReference>